<feature type="non-terminal residue" evidence="6">
    <location>
        <position position="116"/>
    </location>
</feature>
<comment type="similarity">
    <text evidence="1">Belongs to the type-B carboxylesterase/lipase family.</text>
</comment>
<proteinExistence type="inferred from homology"/>
<keyword evidence="2" id="KW-0719">Serine esterase</keyword>
<name>A0A8K0CPQ4_IGNLU</name>
<dbReference type="Pfam" id="PF00135">
    <property type="entry name" value="COesterase"/>
    <property type="match status" value="1"/>
</dbReference>
<protein>
    <recommendedName>
        <fullName evidence="5">Carboxylesterase type B domain-containing protein</fullName>
    </recommendedName>
</protein>
<sequence>RDWTTNPFMVADPGHLMDRNVEYQSINYRLGSLGFLSTEDDVVSENMGLKVDAFSGTPFTFIIENKLPGAFITDYPYKLLKSGNITDVPWITGATTEGEITGIVALKFQFEDLNER</sequence>
<accession>A0A8K0CPQ4</accession>
<dbReference type="EMBL" id="VTPC01082995">
    <property type="protein sequence ID" value="KAF2887530.1"/>
    <property type="molecule type" value="Genomic_DNA"/>
</dbReference>
<evidence type="ECO:0000256" key="4">
    <source>
        <dbReference type="ARBA" id="ARBA00023180"/>
    </source>
</evidence>
<gene>
    <name evidence="6" type="ORF">ILUMI_18643</name>
</gene>
<dbReference type="Gene3D" id="3.40.50.1820">
    <property type="entry name" value="alpha/beta hydrolase"/>
    <property type="match status" value="1"/>
</dbReference>
<evidence type="ECO:0000256" key="2">
    <source>
        <dbReference type="ARBA" id="ARBA00022487"/>
    </source>
</evidence>
<evidence type="ECO:0000256" key="1">
    <source>
        <dbReference type="ARBA" id="ARBA00005964"/>
    </source>
</evidence>
<dbReference type="OrthoDB" id="19653at2759"/>
<reference evidence="6" key="1">
    <citation type="submission" date="2019-08" db="EMBL/GenBank/DDBJ databases">
        <title>The genome of the North American firefly Photinus pyralis.</title>
        <authorList>
            <consortium name="Photinus pyralis genome working group"/>
            <person name="Fallon T.R."/>
            <person name="Sander Lower S.E."/>
            <person name="Weng J.-K."/>
        </authorList>
    </citation>
    <scope>NUCLEOTIDE SEQUENCE</scope>
    <source>
        <strain evidence="6">TRF0915ILg1</strain>
        <tissue evidence="6">Whole body</tissue>
    </source>
</reference>
<evidence type="ECO:0000313" key="7">
    <source>
        <dbReference type="Proteomes" id="UP000801492"/>
    </source>
</evidence>
<dbReference type="PANTHER" id="PTHR43142">
    <property type="entry name" value="CARBOXYLIC ESTER HYDROLASE"/>
    <property type="match status" value="1"/>
</dbReference>
<dbReference type="SUPFAM" id="SSF53474">
    <property type="entry name" value="alpha/beta-Hydrolases"/>
    <property type="match status" value="1"/>
</dbReference>
<organism evidence="6 7">
    <name type="scientific">Ignelater luminosus</name>
    <name type="common">Cucubano</name>
    <name type="synonym">Pyrophorus luminosus</name>
    <dbReference type="NCBI Taxonomy" id="2038154"/>
    <lineage>
        <taxon>Eukaryota</taxon>
        <taxon>Metazoa</taxon>
        <taxon>Ecdysozoa</taxon>
        <taxon>Arthropoda</taxon>
        <taxon>Hexapoda</taxon>
        <taxon>Insecta</taxon>
        <taxon>Pterygota</taxon>
        <taxon>Neoptera</taxon>
        <taxon>Endopterygota</taxon>
        <taxon>Coleoptera</taxon>
        <taxon>Polyphaga</taxon>
        <taxon>Elateriformia</taxon>
        <taxon>Elateroidea</taxon>
        <taxon>Elateridae</taxon>
        <taxon>Agrypninae</taxon>
        <taxon>Pyrophorini</taxon>
        <taxon>Ignelater</taxon>
    </lineage>
</organism>
<comment type="caution">
    <text evidence="6">The sequence shown here is derived from an EMBL/GenBank/DDBJ whole genome shotgun (WGS) entry which is preliminary data.</text>
</comment>
<keyword evidence="4" id="KW-0325">Glycoprotein</keyword>
<dbReference type="InterPro" id="IPR002018">
    <property type="entry name" value="CarbesteraseB"/>
</dbReference>
<keyword evidence="7" id="KW-1185">Reference proteome</keyword>
<keyword evidence="3" id="KW-0378">Hydrolase</keyword>
<dbReference type="GO" id="GO:0052689">
    <property type="term" value="F:carboxylic ester hydrolase activity"/>
    <property type="evidence" value="ECO:0007669"/>
    <property type="project" value="UniProtKB-KW"/>
</dbReference>
<dbReference type="InterPro" id="IPR029058">
    <property type="entry name" value="AB_hydrolase_fold"/>
</dbReference>
<evidence type="ECO:0000259" key="5">
    <source>
        <dbReference type="Pfam" id="PF00135"/>
    </source>
</evidence>
<dbReference type="Proteomes" id="UP000801492">
    <property type="component" value="Unassembled WGS sequence"/>
</dbReference>
<dbReference type="AlphaFoldDB" id="A0A8K0CPQ4"/>
<evidence type="ECO:0000313" key="6">
    <source>
        <dbReference type="EMBL" id="KAF2887530.1"/>
    </source>
</evidence>
<feature type="domain" description="Carboxylesterase type B" evidence="5">
    <location>
        <begin position="11"/>
        <end position="50"/>
    </location>
</feature>
<dbReference type="PANTHER" id="PTHR43142:SF1">
    <property type="entry name" value="CARBOXYLIC ESTER HYDROLASE"/>
    <property type="match status" value="1"/>
</dbReference>
<evidence type="ECO:0000256" key="3">
    <source>
        <dbReference type="ARBA" id="ARBA00022801"/>
    </source>
</evidence>